<dbReference type="Pfam" id="PF00873">
    <property type="entry name" value="ACR_tran"/>
    <property type="match status" value="1"/>
</dbReference>
<accession>A0A1J5TCE2</accession>
<dbReference type="SUPFAM" id="SSF82866">
    <property type="entry name" value="Multidrug efflux transporter AcrB transmembrane domain"/>
    <property type="match status" value="2"/>
</dbReference>
<dbReference type="PANTHER" id="PTHR32063:SF8">
    <property type="entry name" value="CATION EFFLUX PROTEIN"/>
    <property type="match status" value="1"/>
</dbReference>
<dbReference type="Gene3D" id="3.30.70.1320">
    <property type="entry name" value="Multidrug efflux transporter AcrB pore domain like"/>
    <property type="match status" value="1"/>
</dbReference>
<dbReference type="GO" id="GO:0042910">
    <property type="term" value="F:xenobiotic transmembrane transporter activity"/>
    <property type="evidence" value="ECO:0007669"/>
    <property type="project" value="TreeGrafter"/>
</dbReference>
<evidence type="ECO:0000256" key="1">
    <source>
        <dbReference type="SAM" id="Phobius"/>
    </source>
</evidence>
<feature type="transmembrane region" description="Helical" evidence="1">
    <location>
        <begin position="542"/>
        <end position="562"/>
    </location>
</feature>
<dbReference type="PRINTS" id="PR00702">
    <property type="entry name" value="ACRIFLAVINRP"/>
</dbReference>
<dbReference type="SUPFAM" id="SSF82693">
    <property type="entry name" value="Multidrug efflux transporter AcrB pore domain, PN1, PN2, PC1 and PC2 subdomains"/>
    <property type="match status" value="2"/>
</dbReference>
<dbReference type="SUPFAM" id="SSF82714">
    <property type="entry name" value="Multidrug efflux transporter AcrB TolC docking domain, DN and DC subdomains"/>
    <property type="match status" value="2"/>
</dbReference>
<dbReference type="Gene3D" id="1.20.1640.10">
    <property type="entry name" value="Multidrug efflux transporter AcrB transmembrane domain"/>
    <property type="match status" value="2"/>
</dbReference>
<feature type="transmembrane region" description="Helical" evidence="1">
    <location>
        <begin position="1024"/>
        <end position="1047"/>
    </location>
</feature>
<organism evidence="2">
    <name type="scientific">mine drainage metagenome</name>
    <dbReference type="NCBI Taxonomy" id="410659"/>
    <lineage>
        <taxon>unclassified sequences</taxon>
        <taxon>metagenomes</taxon>
        <taxon>ecological metagenomes</taxon>
    </lineage>
</organism>
<feature type="transmembrane region" description="Helical" evidence="1">
    <location>
        <begin position="918"/>
        <end position="936"/>
    </location>
</feature>
<dbReference type="InterPro" id="IPR027463">
    <property type="entry name" value="AcrB_DN_DC_subdom"/>
</dbReference>
<protein>
    <submittedName>
        <fullName evidence="2">Multidrug resistance protein MdtC</fullName>
    </submittedName>
</protein>
<dbReference type="Gene3D" id="3.30.70.1440">
    <property type="entry name" value="Multidrug efflux transporter AcrB pore domain"/>
    <property type="match status" value="1"/>
</dbReference>
<keyword evidence="1" id="KW-0472">Membrane</keyword>
<gene>
    <name evidence="2" type="primary">mdtC_4</name>
    <name evidence="2" type="ORF">GALL_09200</name>
</gene>
<feature type="transmembrane region" description="Helical" evidence="1">
    <location>
        <begin position="948"/>
        <end position="969"/>
    </location>
</feature>
<feature type="transmembrane region" description="Helical" evidence="1">
    <location>
        <begin position="458"/>
        <end position="477"/>
    </location>
</feature>
<feature type="transmembrane region" description="Helical" evidence="1">
    <location>
        <begin position="990"/>
        <end position="1012"/>
    </location>
</feature>
<feature type="transmembrane region" description="Helical" evidence="1">
    <location>
        <begin position="12"/>
        <end position="33"/>
    </location>
</feature>
<name>A0A1J5TCE2_9ZZZZ</name>
<comment type="caution">
    <text evidence="2">The sequence shown here is derived from an EMBL/GenBank/DDBJ whole genome shotgun (WGS) entry which is preliminary data.</text>
</comment>
<keyword evidence="1" id="KW-1133">Transmembrane helix</keyword>
<keyword evidence="1" id="KW-0812">Transmembrane</keyword>
<dbReference type="EMBL" id="MLJW01000002">
    <property type="protein sequence ID" value="OIR18583.1"/>
    <property type="molecule type" value="Genomic_DNA"/>
</dbReference>
<feature type="transmembrane region" description="Helical" evidence="1">
    <location>
        <begin position="334"/>
        <end position="353"/>
    </location>
</feature>
<dbReference type="AlphaFoldDB" id="A0A1J5TCE2"/>
<dbReference type="Gene3D" id="3.30.70.1430">
    <property type="entry name" value="Multidrug efflux transporter AcrB pore domain"/>
    <property type="match status" value="2"/>
</dbReference>
<proteinExistence type="predicted"/>
<reference evidence="2" key="1">
    <citation type="submission" date="2016-10" db="EMBL/GenBank/DDBJ databases">
        <title>Sequence of Gallionella enrichment culture.</title>
        <authorList>
            <person name="Poehlein A."/>
            <person name="Muehling M."/>
            <person name="Daniel R."/>
        </authorList>
    </citation>
    <scope>NUCLEOTIDE SEQUENCE</scope>
</reference>
<dbReference type="GO" id="GO:0005886">
    <property type="term" value="C:plasma membrane"/>
    <property type="evidence" value="ECO:0007669"/>
    <property type="project" value="TreeGrafter"/>
</dbReference>
<feature type="transmembrane region" description="Helical" evidence="1">
    <location>
        <begin position="386"/>
        <end position="410"/>
    </location>
</feature>
<sequence length="1072" mass="115606">MWIVKLALKKPYTFTVMALLIVILGLVTALRMAKDIFPSIDIPVVSVIWSYNGLTPSEMEKRIVTISERAMTTTVNDIDHIESESLNGIGLIRVYFHPGASVDAAVAQVTAVNQTILRVLPPGTTPPLVIRYSASNVPILQLGLGSTTLPEQQLYDLGLNFVRTQLATVQGASIPLPTGGKVRSIQVDIDPAKLQQYGLTPADVSNAINAQNLTLPSGTAKIGRREYGILLNGGPARPEDLGDLPIRKVNGTLVYIRDVAQVRDGFLPQTNIVRQDGTRGALLTILKSGGASTLDVIRRIKAVLPRVRSTLPKALQLTPQFDQSVFVRAALEGVVREAVIAALLTALMILLFLGTWRTTLVVALSIPLSIFCAILGLAVFGQTINVMTLGGFALAVGILVDDATVTIENIDRNHAMGKTLIEAILDGAQQIAVPAFVSTLCICVVFVPVFFLEGTAHYLFSPLAMSVIFAMLASYFLSRTVAPTFVHYLLQGQPVLHDHPVDGKPQPKGDLFWRIHVRFNRHFERFKAAYTRALDWALDHRGGVALASFGFAALTLCLVPFLGQDFFPAVDAGQFRLHVSAPPGTRIEETEQIFARVENVIRQVIPKDELGAILDNIGLPNSGINLAFGDSATVSAADGEILVSLNPKKHGPTARYVRELRARLNREFPNCTFFAQSADIVSQILNFGLPAPIDIQVTGRAAAANYSIARDITQKLSQVPGAVDVHIFQVVDAPALKVDVDRSRAAELGLTERDVASNLLISLSGSGQTAPNFWLSPQNGVQYSVVTQVPQYKVNSIEALKATPVSDAGRNGTPQLLSNVAQVHLTSTQAVVSHYDVQPVYDVYANVDRTDLGSVASAVDRIVKAENARLPRGSYIKVRGQVQSMRTSFIDLGVGVLFAIVLVYLLMVVNFQSWLDPFIIIMALVGAISGIIWMLFLTRTTLNVPSLMGAIMSIGVATANSILVVTFANDQRKEGKDARGAALAAGNTRLRPVLMTALAMIIGMLPMALGLGEGGEQNAPLGRAVIGGLLFATVATLFLVPVVYATLRKKAAHRPDETIDEELTEAKHLHGQ</sequence>
<feature type="transmembrane region" description="Helical" evidence="1">
    <location>
        <begin position="431"/>
        <end position="452"/>
    </location>
</feature>
<evidence type="ECO:0000313" key="2">
    <source>
        <dbReference type="EMBL" id="OIR18583.1"/>
    </source>
</evidence>
<dbReference type="PANTHER" id="PTHR32063">
    <property type="match status" value="1"/>
</dbReference>
<feature type="transmembrane region" description="Helical" evidence="1">
    <location>
        <begin position="360"/>
        <end position="380"/>
    </location>
</feature>
<dbReference type="InterPro" id="IPR001036">
    <property type="entry name" value="Acrflvin-R"/>
</dbReference>
<feature type="transmembrane region" description="Helical" evidence="1">
    <location>
        <begin position="889"/>
        <end position="911"/>
    </location>
</feature>
<dbReference type="Gene3D" id="3.30.2090.10">
    <property type="entry name" value="Multidrug efflux transporter AcrB TolC docking domain, DN and DC subdomains"/>
    <property type="match status" value="2"/>
</dbReference>